<gene>
    <name evidence="1" type="ORF">I5907_11975</name>
</gene>
<proteinExistence type="predicted"/>
<dbReference type="RefSeq" id="WP_196990943.1">
    <property type="nucleotide sequence ID" value="NZ_JADWYR010000001.1"/>
</dbReference>
<dbReference type="AlphaFoldDB" id="A0A931E879"/>
<comment type="caution">
    <text evidence="1">The sequence shown here is derived from an EMBL/GenBank/DDBJ whole genome shotgun (WGS) entry which is preliminary data.</text>
</comment>
<dbReference type="EMBL" id="JADWYR010000001">
    <property type="protein sequence ID" value="MBG9376954.1"/>
    <property type="molecule type" value="Genomic_DNA"/>
</dbReference>
<evidence type="ECO:0000313" key="1">
    <source>
        <dbReference type="EMBL" id="MBG9376954.1"/>
    </source>
</evidence>
<dbReference type="Proteomes" id="UP000628448">
    <property type="component" value="Unassembled WGS sequence"/>
</dbReference>
<keyword evidence="2" id="KW-1185">Reference proteome</keyword>
<reference evidence="1" key="1">
    <citation type="submission" date="2020-11" db="EMBL/GenBank/DDBJ databases">
        <title>Bacterial whole genome sequence for Panacibacter sp. DH6.</title>
        <authorList>
            <person name="Le V."/>
            <person name="Ko S."/>
            <person name="Ahn C.-Y."/>
            <person name="Oh H.-M."/>
        </authorList>
    </citation>
    <scope>NUCLEOTIDE SEQUENCE</scope>
    <source>
        <strain evidence="1">DH6</strain>
    </source>
</reference>
<accession>A0A931E879</accession>
<name>A0A931E879_9BACT</name>
<protein>
    <submittedName>
        <fullName evidence="1">Uncharacterized protein</fullName>
    </submittedName>
</protein>
<organism evidence="1 2">
    <name type="scientific">Panacibacter microcysteis</name>
    <dbReference type="NCBI Taxonomy" id="2793269"/>
    <lineage>
        <taxon>Bacteria</taxon>
        <taxon>Pseudomonadati</taxon>
        <taxon>Bacteroidota</taxon>
        <taxon>Chitinophagia</taxon>
        <taxon>Chitinophagales</taxon>
        <taxon>Chitinophagaceae</taxon>
        <taxon>Panacibacter</taxon>
    </lineage>
</organism>
<sequence length="119" mass="13429">MVKHNFGIGKSTVIQYINRKKEPRANFIQKFYEQFDEELKKVAIVDTSVTNYRTAPPITLDKISSVILRTYALQQVGLSVLAELLAEKTGASVTATQSELLKAVEAEEVKMREALRELQ</sequence>
<evidence type="ECO:0000313" key="2">
    <source>
        <dbReference type="Proteomes" id="UP000628448"/>
    </source>
</evidence>